<dbReference type="Gene3D" id="2.130.10.10">
    <property type="entry name" value="YVTN repeat-like/Quinoprotein amine dehydrogenase"/>
    <property type="match status" value="2"/>
</dbReference>
<evidence type="ECO:0000256" key="1">
    <source>
        <dbReference type="ARBA" id="ARBA00004123"/>
    </source>
</evidence>
<evidence type="ECO:0000256" key="3">
    <source>
        <dbReference type="ARBA" id="ARBA00022737"/>
    </source>
</evidence>
<comment type="subcellular location">
    <subcellularLocation>
        <location evidence="1">Nucleus</location>
    </subcellularLocation>
</comment>
<evidence type="ECO:0000313" key="7">
    <source>
        <dbReference type="Proteomes" id="UP000803884"/>
    </source>
</evidence>
<dbReference type="Pfam" id="PF00400">
    <property type="entry name" value="WD40"/>
    <property type="match status" value="1"/>
</dbReference>
<dbReference type="Gene3D" id="1.20.960.30">
    <property type="match status" value="1"/>
</dbReference>
<protein>
    <recommendedName>
        <fullName evidence="8">LisH domain-containing protein</fullName>
    </recommendedName>
</protein>
<dbReference type="GO" id="GO:0003714">
    <property type="term" value="F:transcription corepressor activity"/>
    <property type="evidence" value="ECO:0007669"/>
    <property type="project" value="InterPro"/>
</dbReference>
<accession>A0AB34L1H9</accession>
<dbReference type="SMART" id="SM00320">
    <property type="entry name" value="WD40"/>
    <property type="match status" value="2"/>
</dbReference>
<dbReference type="InterPro" id="IPR015943">
    <property type="entry name" value="WD40/YVTN_repeat-like_dom_sf"/>
</dbReference>
<dbReference type="GO" id="GO:0006357">
    <property type="term" value="P:regulation of transcription by RNA polymerase II"/>
    <property type="evidence" value="ECO:0007669"/>
    <property type="project" value="TreeGrafter"/>
</dbReference>
<comment type="caution">
    <text evidence="6">The sequence shown here is derived from an EMBL/GenBank/DDBJ whole genome shotgun (WGS) entry which is preliminary data.</text>
</comment>
<dbReference type="InterPro" id="IPR036322">
    <property type="entry name" value="WD40_repeat_dom_sf"/>
</dbReference>
<evidence type="ECO:0008006" key="8">
    <source>
        <dbReference type="Google" id="ProtNLM"/>
    </source>
</evidence>
<dbReference type="AlphaFoldDB" id="A0AB34L1H9"/>
<evidence type="ECO:0000256" key="4">
    <source>
        <dbReference type="ARBA" id="ARBA00023242"/>
    </source>
</evidence>
<keyword evidence="4" id="KW-0539">Nucleus</keyword>
<gene>
    <name evidence="6" type="ORF">WHR41_00478</name>
</gene>
<proteinExistence type="predicted"/>
<keyword evidence="2" id="KW-0853">WD repeat</keyword>
<organism evidence="6 7">
    <name type="scientific">Cladosporium halotolerans</name>
    <dbReference type="NCBI Taxonomy" id="1052096"/>
    <lineage>
        <taxon>Eukaryota</taxon>
        <taxon>Fungi</taxon>
        <taxon>Dikarya</taxon>
        <taxon>Ascomycota</taxon>
        <taxon>Pezizomycotina</taxon>
        <taxon>Dothideomycetes</taxon>
        <taxon>Dothideomycetidae</taxon>
        <taxon>Cladosporiales</taxon>
        <taxon>Cladosporiaceae</taxon>
        <taxon>Cladosporium</taxon>
    </lineage>
</organism>
<feature type="region of interest" description="Disordered" evidence="5">
    <location>
        <begin position="88"/>
        <end position="187"/>
    </location>
</feature>
<feature type="region of interest" description="Disordered" evidence="5">
    <location>
        <begin position="596"/>
        <end position="621"/>
    </location>
</feature>
<keyword evidence="7" id="KW-1185">Reference proteome</keyword>
<dbReference type="RefSeq" id="XP_069234203.1">
    <property type="nucleotide sequence ID" value="XM_069369084.1"/>
</dbReference>
<reference evidence="6 7" key="1">
    <citation type="journal article" date="2020" name="Microbiol. Resour. Announc.">
        <title>Draft Genome Sequence of a Cladosporium Species Isolated from the Mesophotic Ascidian Didemnum maculosum.</title>
        <authorList>
            <person name="Gioti A."/>
            <person name="Siaperas R."/>
            <person name="Nikolaivits E."/>
            <person name="Le Goff G."/>
            <person name="Ouazzani J."/>
            <person name="Kotoulas G."/>
            <person name="Topakas E."/>
        </authorList>
    </citation>
    <scope>NUCLEOTIDE SEQUENCE [LARGE SCALE GENOMIC DNA]</scope>
    <source>
        <strain evidence="6 7">TM138-S3</strain>
    </source>
</reference>
<dbReference type="SUPFAM" id="SSF50978">
    <property type="entry name" value="WD40 repeat-like"/>
    <property type="match status" value="1"/>
</dbReference>
<sequence length="657" mass="71929">MAQPGALSSDHINYLILRYLQESGHETTARAFYKDWHRPREYRDPEDLPFTPTVRHYELVSVIQDGLAHDELQARVGRNERRFRWTMDATSENMEEGGENGSRPPSSGKRKGRLLPPGGMRAPDEFPTPAAKRQRFSPRPEAVHVNGDRDAMDVDAASPSVGEGDEDAEAASPEAGSDDATEAPAERYDSLDVATQTEVRRGPKTSTISFRVSKPEAKVFHSSWSPSEDSKGFSTLFAVGEGLCRYYRVPNLEDGDLKTIEHVDEPSISPNSIITASAWHPNGRMATCAVDTLRDLPGDKQPSTQTLMDIGRDFGTVVYPSSLPLLDPPGLVTCIRYSASGDHILVARTNLKRGLVQVYETPTDAEKAHLRKEPVAWRIFEHQVTDATWTNESSFLVCGDQGITKLYKLLKSEEPLTNGFTPESVAIHNLAEQSLEIAPNVTKWDKVRFDAQLGLHIFASTTEKKLAAYVGPNSATGKASHTVELEIPEKLFALALQPRKDSSEDEPTAGKSILAASFEDGTAILYALSLSEGTVAFERLVTLELGQNPALALSWSPDGNHLALGGADTVRIWRIDNENLNAVDTRALVTWRQPAEVNGSTNGDHQDETEALSEPSLSWSSDGERLGFAVEKQIAVISFRPPLSAGDEVHANGAMSP</sequence>
<dbReference type="InterPro" id="IPR006594">
    <property type="entry name" value="LisH"/>
</dbReference>
<dbReference type="EMBL" id="JAAQHG020000001">
    <property type="protein sequence ID" value="KAL1591098.1"/>
    <property type="molecule type" value="Genomic_DNA"/>
</dbReference>
<dbReference type="InterPro" id="IPR045183">
    <property type="entry name" value="Ebi-like"/>
</dbReference>
<evidence type="ECO:0000256" key="2">
    <source>
        <dbReference type="ARBA" id="ARBA00022574"/>
    </source>
</evidence>
<name>A0AB34L1H9_9PEZI</name>
<evidence type="ECO:0000313" key="6">
    <source>
        <dbReference type="EMBL" id="KAL1591098.1"/>
    </source>
</evidence>
<dbReference type="PANTHER" id="PTHR22846">
    <property type="entry name" value="WD40 REPEAT PROTEIN"/>
    <property type="match status" value="1"/>
</dbReference>
<dbReference type="InterPro" id="IPR001680">
    <property type="entry name" value="WD40_rpt"/>
</dbReference>
<dbReference type="GO" id="GO:0034967">
    <property type="term" value="C:Set3 complex"/>
    <property type="evidence" value="ECO:0007669"/>
    <property type="project" value="TreeGrafter"/>
</dbReference>
<evidence type="ECO:0000256" key="5">
    <source>
        <dbReference type="SAM" id="MobiDB-lite"/>
    </source>
</evidence>
<dbReference type="GeneID" id="96001922"/>
<dbReference type="PANTHER" id="PTHR22846:SF2">
    <property type="entry name" value="F-BOX-LIKE_WD REPEAT-CONTAINING PROTEIN EBI"/>
    <property type="match status" value="1"/>
</dbReference>
<keyword evidence="3" id="KW-0677">Repeat</keyword>
<dbReference type="Pfam" id="PF08513">
    <property type="entry name" value="LisH"/>
    <property type="match status" value="1"/>
</dbReference>
<dbReference type="PROSITE" id="PS50896">
    <property type="entry name" value="LISH"/>
    <property type="match status" value="1"/>
</dbReference>
<dbReference type="Proteomes" id="UP000803884">
    <property type="component" value="Unassembled WGS sequence"/>
</dbReference>